<keyword evidence="9" id="KW-1185">Reference proteome</keyword>
<organism evidence="8 9">
    <name type="scientific">Thomasclavelia cocleata</name>
    <dbReference type="NCBI Taxonomy" id="69824"/>
    <lineage>
        <taxon>Bacteria</taxon>
        <taxon>Bacillati</taxon>
        <taxon>Bacillota</taxon>
        <taxon>Erysipelotrichia</taxon>
        <taxon>Erysipelotrichales</taxon>
        <taxon>Coprobacillaceae</taxon>
        <taxon>Thomasclavelia</taxon>
    </lineage>
</organism>
<dbReference type="Proteomes" id="UP000198558">
    <property type="component" value="Unassembled WGS sequence"/>
</dbReference>
<feature type="domain" description="Rubredoxin-like" evidence="6">
    <location>
        <begin position="155"/>
        <end position="189"/>
    </location>
</feature>
<dbReference type="PROSITE" id="PS50905">
    <property type="entry name" value="FERRITIN_LIKE"/>
    <property type="match status" value="1"/>
</dbReference>
<dbReference type="Gene3D" id="2.20.28.10">
    <property type="match status" value="1"/>
</dbReference>
<evidence type="ECO:0000259" key="6">
    <source>
        <dbReference type="PROSITE" id="PS50903"/>
    </source>
</evidence>
<dbReference type="InterPro" id="IPR048574">
    <property type="entry name" value="RUBY_RBDX"/>
</dbReference>
<dbReference type="EMBL" id="FOIN01000024">
    <property type="protein sequence ID" value="SET63941.1"/>
    <property type="molecule type" value="Genomic_DNA"/>
</dbReference>
<dbReference type="PANTHER" id="PTHR43865">
    <property type="entry name" value="RUBRERYTHRIN-RELATED"/>
    <property type="match status" value="1"/>
</dbReference>
<comment type="cofactor">
    <cofactor evidence="1">
        <name>Fe(3+)</name>
        <dbReference type="ChEBI" id="CHEBI:29034"/>
    </cofactor>
</comment>
<evidence type="ECO:0000256" key="3">
    <source>
        <dbReference type="ARBA" id="ARBA00022723"/>
    </source>
</evidence>
<sequence>MTLKGTKTANNLMHAFAGESQARNRYTYYASIAKKEGFVQIQNIFLETANQEKEHAKRLMKLMNKDLAGETLYTEGNFPVLLGTTAENLKAAAAGENEEYTDMYPSFAKTAREEGFEDIAMILDSIAIAEKHHEERYLKLLAALEAGNTFKRKTPVIWKCNNCGFVYEGLEAPEKCPACDHPQAHFEVNTFFLG</sequence>
<dbReference type="GO" id="GO:0016491">
    <property type="term" value="F:oxidoreductase activity"/>
    <property type="evidence" value="ECO:0007669"/>
    <property type="project" value="InterPro"/>
</dbReference>
<evidence type="ECO:0000256" key="1">
    <source>
        <dbReference type="ARBA" id="ARBA00001965"/>
    </source>
</evidence>
<feature type="domain" description="Ferritin-like diiron" evidence="7">
    <location>
        <begin position="2"/>
        <end position="148"/>
    </location>
</feature>
<dbReference type="SUPFAM" id="SSF57802">
    <property type="entry name" value="Rubredoxin-like"/>
    <property type="match status" value="1"/>
</dbReference>
<dbReference type="PROSITE" id="PS50903">
    <property type="entry name" value="RUBREDOXIN_LIKE"/>
    <property type="match status" value="1"/>
</dbReference>
<dbReference type="Gene3D" id="1.20.1260.10">
    <property type="match status" value="1"/>
</dbReference>
<dbReference type="CDD" id="cd01041">
    <property type="entry name" value="Rubrerythrin"/>
    <property type="match status" value="1"/>
</dbReference>
<dbReference type="InterPro" id="IPR009078">
    <property type="entry name" value="Ferritin-like_SF"/>
</dbReference>
<gene>
    <name evidence="8" type="ORF">SAMN04489758_1246</name>
</gene>
<keyword evidence="4" id="KW-0249">Electron transport</keyword>
<dbReference type="NCBIfam" id="NF045767">
    <property type="entry name" value="RuberyRbr"/>
    <property type="match status" value="1"/>
</dbReference>
<reference evidence="9" key="1">
    <citation type="submission" date="2016-10" db="EMBL/GenBank/DDBJ databases">
        <authorList>
            <person name="Varghese N."/>
            <person name="Submissions S."/>
        </authorList>
    </citation>
    <scope>NUCLEOTIDE SEQUENCE [LARGE SCALE GENOMIC DNA]</scope>
    <source>
        <strain evidence="9">DSM 1551</strain>
    </source>
</reference>
<evidence type="ECO:0000313" key="9">
    <source>
        <dbReference type="Proteomes" id="UP000198558"/>
    </source>
</evidence>
<name>A0A1I0G079_9FIRM</name>
<dbReference type="Pfam" id="PF02915">
    <property type="entry name" value="Rubrerythrin"/>
    <property type="match status" value="1"/>
</dbReference>
<accession>A0A1I0G079</accession>
<evidence type="ECO:0000256" key="2">
    <source>
        <dbReference type="ARBA" id="ARBA00022448"/>
    </source>
</evidence>
<keyword evidence="3" id="KW-0479">Metal-binding</keyword>
<dbReference type="OrthoDB" id="9799749at2"/>
<dbReference type="Pfam" id="PF21349">
    <property type="entry name" value="RUBY_RBDX"/>
    <property type="match status" value="1"/>
</dbReference>
<proteinExistence type="predicted"/>
<evidence type="ECO:0000256" key="4">
    <source>
        <dbReference type="ARBA" id="ARBA00022982"/>
    </source>
</evidence>
<evidence type="ECO:0000259" key="7">
    <source>
        <dbReference type="PROSITE" id="PS50905"/>
    </source>
</evidence>
<keyword evidence="2" id="KW-0813">Transport</keyword>
<dbReference type="GeneID" id="78288821"/>
<dbReference type="SUPFAM" id="SSF47240">
    <property type="entry name" value="Ferritin-like"/>
    <property type="match status" value="1"/>
</dbReference>
<keyword evidence="5" id="KW-0408">Iron</keyword>
<evidence type="ECO:0000256" key="5">
    <source>
        <dbReference type="ARBA" id="ARBA00023004"/>
    </source>
</evidence>
<dbReference type="PANTHER" id="PTHR43865:SF1">
    <property type="entry name" value="RUBRERYTHRIN-RELATED"/>
    <property type="match status" value="1"/>
</dbReference>
<dbReference type="RefSeq" id="WP_092354728.1">
    <property type="nucleotide sequence ID" value="NZ_FOIN01000024.1"/>
</dbReference>
<dbReference type="InterPro" id="IPR024934">
    <property type="entry name" value="Rubredoxin-like_dom"/>
</dbReference>
<dbReference type="AlphaFoldDB" id="A0A1I0G079"/>
<dbReference type="CDD" id="cd00729">
    <property type="entry name" value="rubredoxin_SM"/>
    <property type="match status" value="1"/>
</dbReference>
<dbReference type="InterPro" id="IPR052364">
    <property type="entry name" value="Rubrerythrin"/>
</dbReference>
<dbReference type="GO" id="GO:0005506">
    <property type="term" value="F:iron ion binding"/>
    <property type="evidence" value="ECO:0007669"/>
    <property type="project" value="InterPro"/>
</dbReference>
<dbReference type="InterPro" id="IPR003251">
    <property type="entry name" value="Rr_diiron-bd_dom"/>
</dbReference>
<protein>
    <submittedName>
        <fullName evidence="8">Rubrerythrin</fullName>
    </submittedName>
</protein>
<dbReference type="InterPro" id="IPR009040">
    <property type="entry name" value="Ferritin-like_diiron"/>
</dbReference>
<dbReference type="InterPro" id="IPR012347">
    <property type="entry name" value="Ferritin-like"/>
</dbReference>
<evidence type="ECO:0000313" key="8">
    <source>
        <dbReference type="EMBL" id="SET63941.1"/>
    </source>
</evidence>